<evidence type="ECO:0000313" key="2">
    <source>
        <dbReference type="EMBL" id="ABW25483.1"/>
    </source>
</evidence>
<dbReference type="InterPro" id="IPR005031">
    <property type="entry name" value="COQ10_START"/>
</dbReference>
<feature type="domain" description="Coenzyme Q-binding protein COQ10 START" evidence="1">
    <location>
        <begin position="48"/>
        <end position="175"/>
    </location>
</feature>
<dbReference type="PANTHER" id="PTHR34060:SF1">
    <property type="entry name" value="POLYKETIDE CYCLASE _ DEHYDRASE AND LIPID TRANSPORT PROTEIN"/>
    <property type="match status" value="1"/>
</dbReference>
<protein>
    <submittedName>
        <fullName evidence="2">Cyclase/dehydrase, putative</fullName>
    </submittedName>
</protein>
<sequence length="185" mass="21102">METDLSLVDTPDEQLESDITPEELAAVTLETQKLEKRHRQIQAQISLPFSPEQIWDVLIDYEALADFIPNLAKSERIPHPESIRIEQIGVKNALFLKFSARVVLDMVEDFPHAIQFEMVEGDFNAFAGSWEMTQNEDQSGTTLTYTLQVCPTRLIPVKAIEMQLGKDLPRNLIAIRQRLYQVYGG</sequence>
<dbReference type="OrthoDB" id="539556at2"/>
<organism evidence="2 3">
    <name type="scientific">Acaryochloris marina (strain MBIC 11017)</name>
    <dbReference type="NCBI Taxonomy" id="329726"/>
    <lineage>
        <taxon>Bacteria</taxon>
        <taxon>Bacillati</taxon>
        <taxon>Cyanobacteriota</taxon>
        <taxon>Cyanophyceae</taxon>
        <taxon>Acaryochloridales</taxon>
        <taxon>Acaryochloridaceae</taxon>
        <taxon>Acaryochloris</taxon>
    </lineage>
</organism>
<dbReference type="Pfam" id="PF03364">
    <property type="entry name" value="Polyketide_cyc"/>
    <property type="match status" value="1"/>
</dbReference>
<dbReference type="HOGENOM" id="CLU_083749_2_0_3"/>
<dbReference type="InterPro" id="IPR023393">
    <property type="entry name" value="START-like_dom_sf"/>
</dbReference>
<keyword evidence="3" id="KW-1185">Reference proteome</keyword>
<dbReference type="EMBL" id="CP000828">
    <property type="protein sequence ID" value="ABW25483.1"/>
    <property type="molecule type" value="Genomic_DNA"/>
</dbReference>
<dbReference type="Gene3D" id="3.30.530.20">
    <property type="match status" value="1"/>
</dbReference>
<dbReference type="KEGG" id="amr:AM1_0426"/>
<accession>B0CAZ3</accession>
<evidence type="ECO:0000259" key="1">
    <source>
        <dbReference type="Pfam" id="PF03364"/>
    </source>
</evidence>
<evidence type="ECO:0000313" key="3">
    <source>
        <dbReference type="Proteomes" id="UP000000268"/>
    </source>
</evidence>
<reference evidence="2 3" key="1">
    <citation type="journal article" date="2008" name="Proc. Natl. Acad. Sci. U.S.A.">
        <title>Niche adaptation and genome expansion in the chlorophyll d-producing cyanobacterium Acaryochloris marina.</title>
        <authorList>
            <person name="Swingley W.D."/>
            <person name="Chen M."/>
            <person name="Cheung P.C."/>
            <person name="Conrad A.L."/>
            <person name="Dejesa L.C."/>
            <person name="Hao J."/>
            <person name="Honchak B.M."/>
            <person name="Karbach L.E."/>
            <person name="Kurdoglu A."/>
            <person name="Lahiri S."/>
            <person name="Mastrian S.D."/>
            <person name="Miyashita H."/>
            <person name="Page L."/>
            <person name="Ramakrishna P."/>
            <person name="Satoh S."/>
            <person name="Sattley W.M."/>
            <person name="Shimada Y."/>
            <person name="Taylor H.L."/>
            <person name="Tomo T."/>
            <person name="Tsuchiya T."/>
            <person name="Wang Z.T."/>
            <person name="Raymond J."/>
            <person name="Mimuro M."/>
            <person name="Blankenship R.E."/>
            <person name="Touchman J.W."/>
        </authorList>
    </citation>
    <scope>NUCLEOTIDE SEQUENCE [LARGE SCALE GENOMIC DNA]</scope>
    <source>
        <strain evidence="3">MBIC 11017</strain>
    </source>
</reference>
<dbReference type="SUPFAM" id="SSF55961">
    <property type="entry name" value="Bet v1-like"/>
    <property type="match status" value="1"/>
</dbReference>
<dbReference type="CDD" id="cd08866">
    <property type="entry name" value="SRPBCC_11"/>
    <property type="match status" value="1"/>
</dbReference>
<dbReference type="eggNOG" id="COG2867">
    <property type="taxonomic scope" value="Bacteria"/>
</dbReference>
<proteinExistence type="predicted"/>
<dbReference type="Proteomes" id="UP000000268">
    <property type="component" value="Chromosome"/>
</dbReference>
<dbReference type="AlphaFoldDB" id="B0CAZ3"/>
<dbReference type="STRING" id="329726.AM1_0426"/>
<dbReference type="RefSeq" id="WP_012161090.1">
    <property type="nucleotide sequence ID" value="NC_009925.1"/>
</dbReference>
<gene>
    <name evidence="2" type="ordered locus">AM1_0426</name>
</gene>
<name>B0CAZ3_ACAM1</name>
<dbReference type="PANTHER" id="PTHR34060">
    <property type="entry name" value="POLYKETIDE CYCLASE / DEHYDRASE AND LIPID TRANSPORT PROTEIN"/>
    <property type="match status" value="1"/>
</dbReference>